<feature type="transmembrane region" description="Helical" evidence="3">
    <location>
        <begin position="643"/>
        <end position="661"/>
    </location>
</feature>
<dbReference type="PANTHER" id="PTHR45982">
    <property type="entry name" value="REGULATOR OF CHROMOSOME CONDENSATION"/>
    <property type="match status" value="1"/>
</dbReference>
<evidence type="ECO:0000256" key="1">
    <source>
        <dbReference type="ARBA" id="ARBA00022658"/>
    </source>
</evidence>
<gene>
    <name evidence="6" type="ORF">SAMN04487894_10632</name>
</gene>
<reference evidence="7" key="1">
    <citation type="submission" date="2016-10" db="EMBL/GenBank/DDBJ databases">
        <authorList>
            <person name="Varghese N."/>
            <person name="Submissions S."/>
        </authorList>
    </citation>
    <scope>NUCLEOTIDE SEQUENCE [LARGE SCALE GENOMIC DNA]</scope>
    <source>
        <strain evidence="7">DSM 25811 / CCM 8410 / LMG 26954 / E90</strain>
    </source>
</reference>
<dbReference type="RefSeq" id="WP_090390366.1">
    <property type="nucleotide sequence ID" value="NZ_FMZO01000006.1"/>
</dbReference>
<keyword evidence="1" id="KW-0344">Guanine-nucleotide releasing factor</keyword>
<dbReference type="Gene3D" id="2.130.10.30">
    <property type="entry name" value="Regulator of chromosome condensation 1/beta-lactamase-inhibitor protein II"/>
    <property type="match status" value="3"/>
</dbReference>
<evidence type="ECO:0000256" key="4">
    <source>
        <dbReference type="SAM" id="SignalP"/>
    </source>
</evidence>
<dbReference type="Proteomes" id="UP000198757">
    <property type="component" value="Unassembled WGS sequence"/>
</dbReference>
<evidence type="ECO:0000256" key="3">
    <source>
        <dbReference type="SAM" id="Phobius"/>
    </source>
</evidence>
<keyword evidence="2" id="KW-0677">Repeat</keyword>
<feature type="signal peptide" evidence="4">
    <location>
        <begin position="1"/>
        <end position="21"/>
    </location>
</feature>
<evidence type="ECO:0000256" key="2">
    <source>
        <dbReference type="ARBA" id="ARBA00022737"/>
    </source>
</evidence>
<dbReference type="PANTHER" id="PTHR45982:SF1">
    <property type="entry name" value="REGULATOR OF CHROMOSOME CONDENSATION"/>
    <property type="match status" value="1"/>
</dbReference>
<keyword evidence="3" id="KW-1133">Transmembrane helix</keyword>
<dbReference type="InterPro" id="IPR000408">
    <property type="entry name" value="Reg_chr_condens"/>
</dbReference>
<feature type="transmembrane region" description="Helical" evidence="3">
    <location>
        <begin position="618"/>
        <end position="637"/>
    </location>
</feature>
<dbReference type="InterPro" id="IPR058923">
    <property type="entry name" value="RCC1-like_dom"/>
</dbReference>
<evidence type="ECO:0000313" key="7">
    <source>
        <dbReference type="Proteomes" id="UP000198757"/>
    </source>
</evidence>
<keyword evidence="4" id="KW-0732">Signal</keyword>
<dbReference type="EMBL" id="FMZO01000006">
    <property type="protein sequence ID" value="SDD10267.1"/>
    <property type="molecule type" value="Genomic_DNA"/>
</dbReference>
<feature type="domain" description="RCC1-like" evidence="5">
    <location>
        <begin position="173"/>
        <end position="385"/>
    </location>
</feature>
<organism evidence="6 7">
    <name type="scientific">Niabella drilacis (strain DSM 25811 / CCM 8410 / CCUG 62505 / LMG 26954 / E90)</name>
    <dbReference type="NCBI Taxonomy" id="1285928"/>
    <lineage>
        <taxon>Bacteria</taxon>
        <taxon>Pseudomonadati</taxon>
        <taxon>Bacteroidota</taxon>
        <taxon>Chitinophagia</taxon>
        <taxon>Chitinophagales</taxon>
        <taxon>Chitinophagaceae</taxon>
        <taxon>Niabella</taxon>
    </lineage>
</organism>
<dbReference type="PROSITE" id="PS00626">
    <property type="entry name" value="RCC1_2"/>
    <property type="match status" value="5"/>
</dbReference>
<evidence type="ECO:0000313" key="6">
    <source>
        <dbReference type="EMBL" id="SDD10267.1"/>
    </source>
</evidence>
<keyword evidence="3" id="KW-0812">Transmembrane</keyword>
<dbReference type="InterPro" id="IPR051553">
    <property type="entry name" value="Ran_GTPase-activating"/>
</dbReference>
<dbReference type="PROSITE" id="PS50012">
    <property type="entry name" value="RCC1_3"/>
    <property type="match status" value="7"/>
</dbReference>
<dbReference type="Pfam" id="PF00415">
    <property type="entry name" value="RCC1"/>
    <property type="match status" value="2"/>
</dbReference>
<keyword evidence="7" id="KW-1185">Reference proteome</keyword>
<feature type="chain" id="PRO_5011775235" evidence="4">
    <location>
        <begin position="22"/>
        <end position="700"/>
    </location>
</feature>
<dbReference type="GO" id="GO:0005085">
    <property type="term" value="F:guanyl-nucleotide exchange factor activity"/>
    <property type="evidence" value="ECO:0007669"/>
    <property type="project" value="TreeGrafter"/>
</dbReference>
<keyword evidence="3" id="KW-0472">Membrane</keyword>
<sequence>MKKDLLLLALLLFLATNKGIAQCDGFVGISAGYSHTLGIKADGTLWAWGVNFSGQLGDGTSTNRNTPAQIGSGTWKSIAAGGDHSLGIKADGTLWAWGANYSRQLGDGSNTNRNAPVQIGSGTWRAVAAGVSHSLGIKADGTLWAWGGNGNGQLGDGSNTDRSVPVQIGFDTWKAVAAGAYHSLGIKADGALWTWGGNGWGELGDGSYTARNTPLRIGGDSWKAIDAGYLFSIAIKADGTLWTWGDNGQGKLGDGGSNIKRNTPGQIGIATWDAIAAGREYSMGIRSDGTLWAWGDNDFGELGNGTNTDRNTPAQIGSDTWKVITAGYHHSLGIKADGALWAWGVNGLGELGNGTNTTRNTPGLVYAPAYNNALAVNGSSHTIATGFQYAIFSSNCNRIAALQMSQGNADPVTAKVWVAAVQPAQYVKRHYEIAVAEDAATVNSRVTLYFTNQEFKDFNNQGPVLLLPDADDPATIAARKAHLLIEKRSGISRDGSGLPATYTGTIVTVNPNDADIVWNSMGNFWEVSFNATGFSGFFVKTLSSVLPVHFGAISAVFKNNQLQVSWSTLTETNNSYFQIEVSRDGETFVPIAMVNSKAANGSSGSPIDYHFNTDMPRAGTVLTLSAFVFGILFWSVFGNRKTIPGAALLLCLISMIGVTACQKSNDMMETGSNESVFIRIRQVNKDGSFEYSKTVKLVVA</sequence>
<evidence type="ECO:0000259" key="5">
    <source>
        <dbReference type="Pfam" id="PF25390"/>
    </source>
</evidence>
<name>A0A1G6S265_NIADE</name>
<dbReference type="InterPro" id="IPR009091">
    <property type="entry name" value="RCC1/BLIP-II"/>
</dbReference>
<dbReference type="OrthoDB" id="1081439at2"/>
<dbReference type="PRINTS" id="PR00633">
    <property type="entry name" value="RCCNDNSATION"/>
</dbReference>
<dbReference type="AlphaFoldDB" id="A0A1G6S265"/>
<feature type="transmembrane region" description="Helical" evidence="3">
    <location>
        <begin position="537"/>
        <end position="557"/>
    </location>
</feature>
<dbReference type="SUPFAM" id="SSF50985">
    <property type="entry name" value="RCC1/BLIP-II"/>
    <property type="match status" value="1"/>
</dbReference>
<dbReference type="STRING" id="1285928.SAMN04487894_10632"/>
<dbReference type="Pfam" id="PF25390">
    <property type="entry name" value="WD40_RLD"/>
    <property type="match status" value="1"/>
</dbReference>
<accession>A0A1G6S265</accession>
<proteinExistence type="predicted"/>
<protein>
    <submittedName>
        <fullName evidence="6">Alpha-tubulin suppressor</fullName>
    </submittedName>
</protein>
<dbReference type="GO" id="GO:0005737">
    <property type="term" value="C:cytoplasm"/>
    <property type="evidence" value="ECO:0007669"/>
    <property type="project" value="TreeGrafter"/>
</dbReference>